<dbReference type="OrthoDB" id="69751at2"/>
<proteinExistence type="predicted"/>
<name>A0A3G8Y9G5_9DEIO</name>
<evidence type="ECO:0000313" key="2">
    <source>
        <dbReference type="Proteomes" id="UP000276417"/>
    </source>
</evidence>
<evidence type="ECO:0000313" key="1">
    <source>
        <dbReference type="EMBL" id="AZI41998.1"/>
    </source>
</evidence>
<gene>
    <name evidence="1" type="ORF">EHF33_03885</name>
</gene>
<protein>
    <submittedName>
        <fullName evidence="1">Uncharacterized protein</fullName>
    </submittedName>
</protein>
<keyword evidence="2" id="KW-1185">Reference proteome</keyword>
<dbReference type="AlphaFoldDB" id="A0A3G8Y9G5"/>
<dbReference type="KEGG" id="dph:EHF33_03885"/>
<organism evidence="1 2">
    <name type="scientific">Deinococcus psychrotolerans</name>
    <dbReference type="NCBI Taxonomy" id="2489213"/>
    <lineage>
        <taxon>Bacteria</taxon>
        <taxon>Thermotogati</taxon>
        <taxon>Deinococcota</taxon>
        <taxon>Deinococci</taxon>
        <taxon>Deinococcales</taxon>
        <taxon>Deinococcaceae</taxon>
        <taxon>Deinococcus</taxon>
    </lineage>
</organism>
<sequence>MTPMITFPAPTSLPYVGGCSSEPAFFALDSLVHYRADMVVGAQHLPQVVVLDTLRAVLADPAAYGVTREAAEDARQSFLELAGQALTAQGGQVAWLEREFQR</sequence>
<dbReference type="RefSeq" id="WP_124868066.1">
    <property type="nucleotide sequence ID" value="NZ_CP034183.1"/>
</dbReference>
<dbReference type="Proteomes" id="UP000276417">
    <property type="component" value="Chromosome 1"/>
</dbReference>
<reference evidence="1 2" key="1">
    <citation type="submission" date="2018-11" db="EMBL/GenBank/DDBJ databases">
        <title>Deinococcus shelandsis sp. nov., isolated from South Shetland Islands soil of Antarctica.</title>
        <authorList>
            <person name="Tian J."/>
        </authorList>
    </citation>
    <scope>NUCLEOTIDE SEQUENCE [LARGE SCALE GENOMIC DNA]</scope>
    <source>
        <strain evidence="1 2">S14-83T</strain>
    </source>
</reference>
<accession>A0A3G8Y9G5</accession>
<dbReference type="EMBL" id="CP034183">
    <property type="protein sequence ID" value="AZI41998.1"/>
    <property type="molecule type" value="Genomic_DNA"/>
</dbReference>